<keyword evidence="3" id="KW-1185">Reference proteome</keyword>
<dbReference type="SMART" id="SM00933">
    <property type="entry name" value="NurA"/>
    <property type="match status" value="1"/>
</dbReference>
<accession>A0A2U9ILS1</accession>
<dbReference type="InterPro" id="IPR018977">
    <property type="entry name" value="NurA_domain"/>
</dbReference>
<dbReference type="OrthoDB" id="34419at2157"/>
<proteinExistence type="predicted"/>
<dbReference type="Pfam" id="PF09376">
    <property type="entry name" value="NurA"/>
    <property type="match status" value="1"/>
</dbReference>
<organism evidence="2 3">
    <name type="scientific">Acidianus sulfidivorans JP7</name>
    <dbReference type="NCBI Taxonomy" id="619593"/>
    <lineage>
        <taxon>Archaea</taxon>
        <taxon>Thermoproteota</taxon>
        <taxon>Thermoprotei</taxon>
        <taxon>Sulfolobales</taxon>
        <taxon>Sulfolobaceae</taxon>
        <taxon>Acidianus</taxon>
    </lineage>
</organism>
<evidence type="ECO:0000259" key="1">
    <source>
        <dbReference type="SMART" id="SM00933"/>
    </source>
</evidence>
<evidence type="ECO:0000313" key="3">
    <source>
        <dbReference type="Proteomes" id="UP000248410"/>
    </source>
</evidence>
<dbReference type="AlphaFoldDB" id="A0A2U9ILS1"/>
<evidence type="ECO:0000313" key="2">
    <source>
        <dbReference type="EMBL" id="AWR97009.1"/>
    </source>
</evidence>
<dbReference type="EMBL" id="CP029288">
    <property type="protein sequence ID" value="AWR97009.1"/>
    <property type="molecule type" value="Genomic_DNA"/>
</dbReference>
<sequence length="359" mass="40862">MPSQQNIMEILNDVVIKYISSYLSYSYDNNPSRINENNDFIKEVNINHNCQDKIYAVDGSSRSFVSGKGIISVSSVAISSNYIPIYGVYPSLDGEKELDLKEPFIAVASSLYETSKLDPYLYSNKYVSSISITGEPFNSLEDLDKIEGEIRSILETKALALVKGKGKIIVDGPLFPSYLYFSSKFKEKLLLERKNILDENFIGIVKRVDKSRVLINTLDNNLKEKIYQKFKIDINAFLSDESFLLSLIRFNYNPPYKILRIGPITKEILNTKIYMYYLIIPFHSYIPKFSILRIETLTDKEDLISLISSLNITKDGIPTILALADSKAKKTSLALYRYIVSIAERIGIQSSFYSRLSVI</sequence>
<feature type="domain" description="NurA" evidence="1">
    <location>
        <begin position="52"/>
        <end position="330"/>
    </location>
</feature>
<reference evidence="2 3" key="1">
    <citation type="submission" date="2018-05" db="EMBL/GenBank/DDBJ databases">
        <title>Complete Genome Sequences of Extremely Thermoacidophilic, Metal-Mobilizing Type-Strain Members of the Archaeal Family Sulfolobaceae: Acidianus brierleyi DSM-1651T, Acidianus sulfidivorans DSM-18786T, Metallosphaera hakonensis DSM-7519T, and Metallosphaera prunae DSM-10039T.</title>
        <authorList>
            <person name="Counts J.A."/>
            <person name="Kelly R.M."/>
        </authorList>
    </citation>
    <scope>NUCLEOTIDE SEQUENCE [LARGE SCALE GENOMIC DNA]</scope>
    <source>
        <strain evidence="2 3">JP7</strain>
    </source>
</reference>
<protein>
    <recommendedName>
        <fullName evidence="1">NurA domain-containing protein</fullName>
    </recommendedName>
</protein>
<dbReference type="Proteomes" id="UP000248410">
    <property type="component" value="Chromosome"/>
</dbReference>
<gene>
    <name evidence="2" type="ORF">DFR86_05165</name>
</gene>
<dbReference type="KEGG" id="asul:DFR86_05165"/>
<dbReference type="RefSeq" id="WP_110379899.1">
    <property type="nucleotide sequence ID" value="NZ_CP029288.2"/>
</dbReference>
<dbReference type="GeneID" id="36837336"/>
<name>A0A2U9ILS1_9CREN</name>